<gene>
    <name evidence="2" type="ORF">J5U23_03037</name>
</gene>
<dbReference type="GeneID" id="65564510"/>
<reference evidence="2" key="1">
    <citation type="journal article" date="2021" name="Environ. Microbiol.">
        <title>New insights into the diversity and evolution of the archaeal mobilome from three complete genomes of Saccharolobus shibatae.</title>
        <authorList>
            <person name="Medvedeva S."/>
            <person name="Brandt D."/>
            <person name="Cvirkaite-Krupovic V."/>
            <person name="Liu Y."/>
            <person name="Severinov K."/>
            <person name="Ishino S."/>
            <person name="Ishino Y."/>
            <person name="Prangishvili D."/>
            <person name="Kalinowski J."/>
            <person name="Krupovic M."/>
        </authorList>
    </citation>
    <scope>NUCLEOTIDE SEQUENCE</scope>
    <source>
        <strain evidence="2">B12</strain>
    </source>
</reference>
<dbReference type="InterPro" id="IPR006680">
    <property type="entry name" value="Amidohydro-rel"/>
</dbReference>
<dbReference type="PANTHER" id="PTHR43794:SF5">
    <property type="entry name" value="CHLOROHYDROLASE FAMILY PROTEIN"/>
    <property type="match status" value="1"/>
</dbReference>
<dbReference type="OrthoDB" id="42910at2157"/>
<evidence type="ECO:0000259" key="1">
    <source>
        <dbReference type="Pfam" id="PF01979"/>
    </source>
</evidence>
<proteinExistence type="predicted"/>
<dbReference type="CDD" id="cd01305">
    <property type="entry name" value="archeal_chlorohydrolases"/>
    <property type="match status" value="1"/>
</dbReference>
<sequence>MAYRGRITLNVRLALVGEELEIRENVNLEIEEGIITHIGNGFSAEGITFKNGILIPGLVNAHVHSADFICQEMGYNMPISEVVGDPYSIKYECLGKNTKESIMNSIERFIMRGRELGSNIIIDFREQGLEGSLLSNTIKNKMTDNGVKYYFLGRLEEDEFKDSYNLDRLYEIADGYGLSSASSTSNMELIRDTFKDKIRAVHVSETMKHWLKNDLEYVMRKYDPNLIIHGTHLSEEEINVIRDKRASLVYCPRSNLWFSVGIPKVINGLKSGVNVMIGTDNGGVLDPDMWKEMETLLLISRIQDPLSDYSLQILKASTINAYRFLGIRGWIEEGNNIEAGLLILEGENSGILSSNNKYMGIIKRGNKIIYNLGAIQKIM</sequence>
<dbReference type="RefSeq" id="WP_218266518.1">
    <property type="nucleotide sequence ID" value="NZ_CP077717.1"/>
</dbReference>
<dbReference type="KEGG" id="sshi:J5U23_03037"/>
<dbReference type="PANTHER" id="PTHR43794">
    <property type="entry name" value="AMINOHYDROLASE SSNA-RELATED"/>
    <property type="match status" value="1"/>
</dbReference>
<evidence type="ECO:0000313" key="2">
    <source>
        <dbReference type="EMBL" id="QXJ30146.1"/>
    </source>
</evidence>
<dbReference type="Pfam" id="PF01979">
    <property type="entry name" value="Amidohydro_1"/>
    <property type="match status" value="1"/>
</dbReference>
<dbReference type="InterPro" id="IPR050287">
    <property type="entry name" value="MTA/SAH_deaminase"/>
</dbReference>
<dbReference type="Proteomes" id="UP000694018">
    <property type="component" value="Chromosome"/>
</dbReference>
<name>A0A8F5BRS9_SACSH</name>
<feature type="domain" description="Amidohydrolase-related" evidence="1">
    <location>
        <begin position="53"/>
        <end position="335"/>
    </location>
</feature>
<dbReference type="EMBL" id="CP077717">
    <property type="protein sequence ID" value="QXJ30146.1"/>
    <property type="molecule type" value="Genomic_DNA"/>
</dbReference>
<dbReference type="AlphaFoldDB" id="A0A8F5BRS9"/>
<accession>A0A8F5BRS9</accession>
<dbReference type="GO" id="GO:0016787">
    <property type="term" value="F:hydrolase activity"/>
    <property type="evidence" value="ECO:0007669"/>
    <property type="project" value="InterPro"/>
</dbReference>
<evidence type="ECO:0000313" key="3">
    <source>
        <dbReference type="Proteomes" id="UP000694018"/>
    </source>
</evidence>
<organism evidence="2 3">
    <name type="scientific">Saccharolobus shibatae (strain ATCC 51178 / DSM 5389 / JCM 8931 / NBRC 15437 / B12)</name>
    <name type="common">Sulfolobus shibatae</name>
    <dbReference type="NCBI Taxonomy" id="523848"/>
    <lineage>
        <taxon>Archaea</taxon>
        <taxon>Thermoproteota</taxon>
        <taxon>Thermoprotei</taxon>
        <taxon>Sulfolobales</taxon>
        <taxon>Sulfolobaceae</taxon>
        <taxon>Saccharolobus</taxon>
    </lineage>
</organism>
<protein>
    <submittedName>
        <fullName evidence="2">2,5-diamino-6-ribitylamino-pyrimidinone 5-phosphate deaminase, archaeal</fullName>
    </submittedName>
</protein>